<dbReference type="PATRIC" id="fig|1423730.4.peg.1026"/>
<gene>
    <name evidence="1" type="ORF">FC75_GL000972</name>
</gene>
<comment type="caution">
    <text evidence="1">The sequence shown here is derived from an EMBL/GenBank/DDBJ whole genome shotgun (WGS) entry which is preliminary data.</text>
</comment>
<name>A0A0R2FGF1_9LACO</name>
<evidence type="ECO:0000313" key="2">
    <source>
        <dbReference type="Proteomes" id="UP000050865"/>
    </source>
</evidence>
<dbReference type="Proteomes" id="UP000050865">
    <property type="component" value="Unassembled WGS sequence"/>
</dbReference>
<proteinExistence type="predicted"/>
<protein>
    <submittedName>
        <fullName evidence="1">Uncharacterized protein</fullName>
    </submittedName>
</protein>
<dbReference type="EMBL" id="AYZJ01000019">
    <property type="protein sequence ID" value="KRN25061.1"/>
    <property type="molecule type" value="Genomic_DNA"/>
</dbReference>
<keyword evidence="2" id="KW-1185">Reference proteome</keyword>
<dbReference type="AlphaFoldDB" id="A0A0R2FGF1"/>
<organism evidence="1 2">
    <name type="scientific">Lacticaseibacillus camelliae DSM 22697 = JCM 13995</name>
    <dbReference type="NCBI Taxonomy" id="1423730"/>
    <lineage>
        <taxon>Bacteria</taxon>
        <taxon>Bacillati</taxon>
        <taxon>Bacillota</taxon>
        <taxon>Bacilli</taxon>
        <taxon>Lactobacillales</taxon>
        <taxon>Lactobacillaceae</taxon>
        <taxon>Lacticaseibacillus</taxon>
    </lineage>
</organism>
<dbReference type="Gene3D" id="1.10.287.800">
    <property type="entry name" value="protein ne1242"/>
    <property type="match status" value="1"/>
</dbReference>
<sequence>MYHLLSVAAMAKIIAAKASHPLGQTGMMKSLGGVRMFNLDNYLKRPDALSLDQALAIYNQIPYEQAQNDGDFKELWQDIIDAALDYVPIRVRWNDQNTQERAAVDAGRTRRHNAFISSLKILNRYTATHYDAEWLSQLGTPVTDRKRIGDFAGYIVLFGVLKGR</sequence>
<dbReference type="OrthoDB" id="1957452at2"/>
<accession>A0A0R2FGF1</accession>
<evidence type="ECO:0000313" key="1">
    <source>
        <dbReference type="EMBL" id="KRN25061.1"/>
    </source>
</evidence>
<reference evidence="1 2" key="1">
    <citation type="journal article" date="2015" name="Genome Announc.">
        <title>Expanding the biotechnology potential of lactobacilli through comparative genomics of 213 strains and associated genera.</title>
        <authorList>
            <person name="Sun Z."/>
            <person name="Harris H.M."/>
            <person name="McCann A."/>
            <person name="Guo C."/>
            <person name="Argimon S."/>
            <person name="Zhang W."/>
            <person name="Yang X."/>
            <person name="Jeffery I.B."/>
            <person name="Cooney J.C."/>
            <person name="Kagawa T.F."/>
            <person name="Liu W."/>
            <person name="Song Y."/>
            <person name="Salvetti E."/>
            <person name="Wrobel A."/>
            <person name="Rasinkangas P."/>
            <person name="Parkhill J."/>
            <person name="Rea M.C."/>
            <person name="O'Sullivan O."/>
            <person name="Ritari J."/>
            <person name="Douillard F.P."/>
            <person name="Paul Ross R."/>
            <person name="Yang R."/>
            <person name="Briner A.E."/>
            <person name="Felis G.E."/>
            <person name="de Vos W.M."/>
            <person name="Barrangou R."/>
            <person name="Klaenhammer T.R."/>
            <person name="Caufield P.W."/>
            <person name="Cui Y."/>
            <person name="Zhang H."/>
            <person name="O'Toole P.W."/>
        </authorList>
    </citation>
    <scope>NUCLEOTIDE SEQUENCE [LARGE SCALE GENOMIC DNA]</scope>
    <source>
        <strain evidence="1 2">DSM 22697</strain>
    </source>
</reference>
<dbReference type="STRING" id="1423730.FC75_GL000972"/>